<dbReference type="EMBL" id="CP043028">
    <property type="protein sequence ID" value="QFJ54361.1"/>
    <property type="molecule type" value="Genomic_DNA"/>
</dbReference>
<protein>
    <submittedName>
        <fullName evidence="3">Bifunctional diguanylate cyclase/phosphodiesterase</fullName>
    </submittedName>
</protein>
<dbReference type="SUPFAM" id="SSF55073">
    <property type="entry name" value="Nucleotide cyclase"/>
    <property type="match status" value="1"/>
</dbReference>
<dbReference type="InterPro" id="IPR043128">
    <property type="entry name" value="Rev_trsase/Diguanyl_cyclase"/>
</dbReference>
<dbReference type="PROSITE" id="PS50883">
    <property type="entry name" value="EAL"/>
    <property type="match status" value="1"/>
</dbReference>
<proteinExistence type="predicted"/>
<dbReference type="PROSITE" id="PS50887">
    <property type="entry name" value="GGDEF"/>
    <property type="match status" value="1"/>
</dbReference>
<dbReference type="PANTHER" id="PTHR44757">
    <property type="entry name" value="DIGUANYLATE CYCLASE DGCP"/>
    <property type="match status" value="1"/>
</dbReference>
<dbReference type="SMART" id="SM00052">
    <property type="entry name" value="EAL"/>
    <property type="match status" value="1"/>
</dbReference>
<dbReference type="InterPro" id="IPR035919">
    <property type="entry name" value="EAL_sf"/>
</dbReference>
<accession>A0A5P6VU39</accession>
<dbReference type="AlphaFoldDB" id="A0A5P6VU39"/>
<dbReference type="Gene3D" id="3.30.70.270">
    <property type="match status" value="1"/>
</dbReference>
<dbReference type="InterPro" id="IPR052155">
    <property type="entry name" value="Biofilm_reg_signaling"/>
</dbReference>
<dbReference type="PANTHER" id="PTHR44757:SF2">
    <property type="entry name" value="BIOFILM ARCHITECTURE MAINTENANCE PROTEIN MBAA"/>
    <property type="match status" value="1"/>
</dbReference>
<dbReference type="CDD" id="cd01949">
    <property type="entry name" value="GGDEF"/>
    <property type="match status" value="1"/>
</dbReference>
<dbReference type="InterPro" id="IPR001633">
    <property type="entry name" value="EAL_dom"/>
</dbReference>
<sequence>MDSSSRISYELVNYSEDIQQVQDAFCKEGDMYVICMSKTNGQITSFSGEKSEEDFVDANFSSEIKNKLLESFVDGSPENVVEVAAPEDYFMYRAVAIRGDEGKVIGAWLCFGIDRGSIPAGTSLPEKVSTTTVVQFDKAVALMETVSKCYFKEKLYSHKLKARLSDEKNAGLIAEDKLKKNEIMTAILRLMESDDSFMKVSGEILKEAGLYVGCTNTGLIQLSTDGTTADMIIEWSSQEKRLSETFKGIPVEELPFMNGKPYTISSDASLPKSFEDFFGKFDIKAAILLPLNVNESEAMYLCFVSIGQERQWSVEDIRFANDIKHILYNILVKKITANSLASSYSALTAILQNAGYGVVVADVENRQILYTNDTFNTLFENEIDRVAVQELIFDKRYEISVLNGYSANGSGKWFDISLHNIKWVDEREVRLITFYDTTEIRSYQKKAEKQAQEDSLTGLFNRQACEKDISIEYHVAKKLGKEFAVLMFDLDNFSHVNEGLGYQAGDDLLEFIAHSINDISAISGKCYRVGGDEFAVLVDHEHFDSLDLVIKRIMNLFDNPWTIKDQQYYCTISMGGVKAPADITDASAILTRLTIALHGVKDRGKNSFEFYNEKSDVVMAEKLKLEQALRRAVEKGCREFSVYYQPIMEFIGGVPNCCGAEALVRWNSSELGLMMPDSFIYEAERLRLIGDIGDHVLYEAAKTCKHWNDFGHPEYKVNVNISVVQLLQKDFVDRVDKVLKATAIEPKNLTLEITESIEVTEMDNVVNTLFKIRNLGVRVALDDFGTGFSSLNHIQKLPINTIKIGRSFVSDIDTNDFSKAFVKTISDLADSLHMDICVEGVEDSKHVDLLGDYAVNLAQGFFFDKPLTKEEFGEKYI</sequence>
<dbReference type="NCBIfam" id="TIGR00254">
    <property type="entry name" value="GGDEF"/>
    <property type="match status" value="1"/>
</dbReference>
<dbReference type="InterPro" id="IPR000160">
    <property type="entry name" value="GGDEF_dom"/>
</dbReference>
<dbReference type="RefSeq" id="WP_151622854.1">
    <property type="nucleotide sequence ID" value="NZ_CP043028.1"/>
</dbReference>
<evidence type="ECO:0000313" key="4">
    <source>
        <dbReference type="Proteomes" id="UP000327030"/>
    </source>
</evidence>
<dbReference type="InterPro" id="IPR029787">
    <property type="entry name" value="Nucleotide_cyclase"/>
</dbReference>
<dbReference type="SMART" id="SM00267">
    <property type="entry name" value="GGDEF"/>
    <property type="match status" value="1"/>
</dbReference>
<dbReference type="Pfam" id="PF00563">
    <property type="entry name" value="EAL"/>
    <property type="match status" value="1"/>
</dbReference>
<evidence type="ECO:0000313" key="3">
    <source>
        <dbReference type="EMBL" id="QFJ54361.1"/>
    </source>
</evidence>
<dbReference type="KEGG" id="pxv:FXF36_05575"/>
<dbReference type="SUPFAM" id="SSF141868">
    <property type="entry name" value="EAL domain-like"/>
    <property type="match status" value="1"/>
</dbReference>
<dbReference type="Proteomes" id="UP000327030">
    <property type="component" value="Chromosome 1"/>
</dbReference>
<evidence type="ECO:0000259" key="1">
    <source>
        <dbReference type="PROSITE" id="PS50883"/>
    </source>
</evidence>
<name>A0A5P6VU39_PSEXY</name>
<gene>
    <name evidence="3" type="ORF">FXF36_05575</name>
</gene>
<evidence type="ECO:0000259" key="2">
    <source>
        <dbReference type="PROSITE" id="PS50887"/>
    </source>
</evidence>
<organism evidence="3 4">
    <name type="scientific">Pseudobutyrivibrio xylanivorans</name>
    <dbReference type="NCBI Taxonomy" id="185007"/>
    <lineage>
        <taxon>Bacteria</taxon>
        <taxon>Bacillati</taxon>
        <taxon>Bacillota</taxon>
        <taxon>Clostridia</taxon>
        <taxon>Lachnospirales</taxon>
        <taxon>Lachnospiraceae</taxon>
        <taxon>Pseudobutyrivibrio</taxon>
    </lineage>
</organism>
<dbReference type="OrthoDB" id="9805474at2"/>
<reference evidence="4" key="1">
    <citation type="submission" date="2019-08" db="EMBL/GenBank/DDBJ databases">
        <title>Complete Genome Sequence of the Polysaccharide-Degrading Rumen Bacterium Pseudobutyrivibrio xylanivorans MA3014.</title>
        <authorList>
            <person name="Palevich N."/>
            <person name="Maclean P.H."/>
            <person name="Kelly W.J."/>
            <person name="Leahy S.C."/>
            <person name="Rakonjac J."/>
            <person name="Attwood G.T."/>
        </authorList>
    </citation>
    <scope>NUCLEOTIDE SEQUENCE [LARGE SCALE GENOMIC DNA]</scope>
    <source>
        <strain evidence="4">MA3014</strain>
    </source>
</reference>
<dbReference type="CDD" id="cd01948">
    <property type="entry name" value="EAL"/>
    <property type="match status" value="1"/>
</dbReference>
<dbReference type="Pfam" id="PF00990">
    <property type="entry name" value="GGDEF"/>
    <property type="match status" value="1"/>
</dbReference>
<dbReference type="Gene3D" id="3.20.20.450">
    <property type="entry name" value="EAL domain"/>
    <property type="match status" value="1"/>
</dbReference>
<feature type="domain" description="GGDEF" evidence="2">
    <location>
        <begin position="481"/>
        <end position="613"/>
    </location>
</feature>
<feature type="domain" description="EAL" evidence="1">
    <location>
        <begin position="622"/>
        <end position="877"/>
    </location>
</feature>